<proteinExistence type="predicted"/>
<evidence type="ECO:0000256" key="1">
    <source>
        <dbReference type="ARBA" id="ARBA00022741"/>
    </source>
</evidence>
<dbReference type="NCBIfam" id="NF005497">
    <property type="entry name" value="PRK07111.1"/>
    <property type="match status" value="1"/>
</dbReference>
<dbReference type="GO" id="GO:0006260">
    <property type="term" value="P:DNA replication"/>
    <property type="evidence" value="ECO:0007669"/>
    <property type="project" value="InterPro"/>
</dbReference>
<dbReference type="GO" id="GO:0004748">
    <property type="term" value="F:ribonucleoside-diphosphate reductase activity, thioredoxin disulfide as acceptor"/>
    <property type="evidence" value="ECO:0007669"/>
    <property type="project" value="TreeGrafter"/>
</dbReference>
<organism evidence="5 6">
    <name type="scientific">Paenibacillus donghaensis</name>
    <dbReference type="NCBI Taxonomy" id="414771"/>
    <lineage>
        <taxon>Bacteria</taxon>
        <taxon>Bacillati</taxon>
        <taxon>Bacillota</taxon>
        <taxon>Bacilli</taxon>
        <taxon>Bacillales</taxon>
        <taxon>Paenibacillaceae</taxon>
        <taxon>Paenibacillus</taxon>
    </lineage>
</organism>
<dbReference type="Gene3D" id="3.20.70.20">
    <property type="match status" value="1"/>
</dbReference>
<keyword evidence="6" id="KW-1185">Reference proteome</keyword>
<dbReference type="GO" id="GO:0009265">
    <property type="term" value="P:2'-deoxyribonucleotide biosynthetic process"/>
    <property type="evidence" value="ECO:0007669"/>
    <property type="project" value="TreeGrafter"/>
</dbReference>
<dbReference type="InterPro" id="IPR012833">
    <property type="entry name" value="NrdD"/>
</dbReference>
<gene>
    <name evidence="5" type="primary">nrdD</name>
    <name evidence="5" type="ORF">B9T62_18410</name>
</gene>
<keyword evidence="2 3" id="KW-0067">ATP-binding</keyword>
<dbReference type="AlphaFoldDB" id="A0A2Z2KXG3"/>
<dbReference type="EMBL" id="CP021780">
    <property type="protein sequence ID" value="ASA26381.1"/>
    <property type="molecule type" value="Genomic_DNA"/>
</dbReference>
<sequence>MADTQVTKRDGILSEYNPNKITEAIVKAMRMTEVGIDKELAEKITLKVTQQVEKSKNTYSVEQIQDLIEKDLMMSSRKDVAKEYITYRQKRTEERLKQSELFKIGEGIISGDNEEVTKENANLNGESYSGKMNRFGSEYSKMYARNVMLPKRLVKAIDEGYIHVHDLDHYAVGTHNCIFIPFDKLLADGFQVSDKGSVRTPNSIMTAMAQVAIIFQCQQNSQYGGCGASKFDWDLAPYVTKSFVKHFKKGQMYFGETFVTVDIEELNVDNTDLLKVFPKSYTYALEETRLETKQAAESMIHNLNTMASRAGGQVPFTSITFGLCTSTEGRMISEAILNASMNGLGHSETAIFPQLIFQCKQGVNQNLGEPNYDIFIKAIECSSKRLFPNFVNVDADFNLQYYDPTKPDTSIATMGCRTRVISNRFGEVYQSGRGNISFNSINLTKLGIENGVVNGRTEVDVNGFWSKLDEILDITLDGLLHRFDIQGNQPAKASDFMMQNGSWIDGEKLHPNQKIKDLLRMGSVSIGFVGLAECLKALFGKHHGEDQNVWYFGQELIGYIRDYCDKKSDEYDMNVTCFASPAESLAGKFVRMLQKQYGKIEGVTDREYLTNSFHIPVYYEIAAHKKIDLEAPFHKLTNAGHISYVELDGNARNNLEAFKNIVQYALSKNIGYFSINHPVDKCMSCYYDGVINKECPACGENSEEKISKIRRVTGYLTGNVNNFNSAKRAEERDRVRHT</sequence>
<reference evidence="5 6" key="1">
    <citation type="submission" date="2017-06" db="EMBL/GenBank/DDBJ databases">
        <title>Complete genome sequence of Paenibacillus donghaensis KCTC 13049T isolated from East Sea sediment, South Korea.</title>
        <authorList>
            <person name="Jung B.K."/>
            <person name="Hong S.-J."/>
            <person name="Shin J.-H."/>
        </authorList>
    </citation>
    <scope>NUCLEOTIDE SEQUENCE [LARGE SCALE GENOMIC DNA]</scope>
    <source>
        <strain evidence="5 6">KCTC 13049</strain>
    </source>
</reference>
<evidence type="ECO:0000313" key="5">
    <source>
        <dbReference type="EMBL" id="ASA26381.1"/>
    </source>
</evidence>
<feature type="domain" description="ATP-cone" evidence="4">
    <location>
        <begin position="4"/>
        <end position="95"/>
    </location>
</feature>
<dbReference type="KEGG" id="pdh:B9T62_18410"/>
<dbReference type="SUPFAM" id="SSF51998">
    <property type="entry name" value="PFL-like glycyl radical enzymes"/>
    <property type="match status" value="1"/>
</dbReference>
<dbReference type="GO" id="GO:0005524">
    <property type="term" value="F:ATP binding"/>
    <property type="evidence" value="ECO:0007669"/>
    <property type="project" value="UniProtKB-UniRule"/>
</dbReference>
<dbReference type="PANTHER" id="PTHR21075:SF0">
    <property type="entry name" value="ANAEROBIC RIBONUCLEOSIDE-TRIPHOSPHATE REDUCTASE"/>
    <property type="match status" value="1"/>
</dbReference>
<keyword evidence="1 3" id="KW-0547">Nucleotide-binding</keyword>
<dbReference type="PROSITE" id="PS51161">
    <property type="entry name" value="ATP_CONE"/>
    <property type="match status" value="1"/>
</dbReference>
<dbReference type="GO" id="GO:0031250">
    <property type="term" value="C:anaerobic ribonucleoside-triphosphate reductase complex"/>
    <property type="evidence" value="ECO:0007669"/>
    <property type="project" value="TreeGrafter"/>
</dbReference>
<dbReference type="GO" id="GO:0008998">
    <property type="term" value="F:ribonucleoside-triphosphate reductase (thioredoxin) activity"/>
    <property type="evidence" value="ECO:0007669"/>
    <property type="project" value="InterPro"/>
</dbReference>
<dbReference type="InterPro" id="IPR005144">
    <property type="entry name" value="ATP-cone_dom"/>
</dbReference>
<dbReference type="OrthoDB" id="9804622at2"/>
<evidence type="ECO:0000313" key="6">
    <source>
        <dbReference type="Proteomes" id="UP000249890"/>
    </source>
</evidence>
<protein>
    <submittedName>
        <fullName evidence="5">Anaerobic ribonucleoside-triphosphate reductase</fullName>
    </submittedName>
</protein>
<dbReference type="PANTHER" id="PTHR21075">
    <property type="entry name" value="ANAEROBIC RIBONUCLEOSIDE-TRIPHOSPHATE REDUCTASE"/>
    <property type="match status" value="1"/>
</dbReference>
<dbReference type="NCBIfam" id="TIGR02487">
    <property type="entry name" value="NrdD"/>
    <property type="match status" value="1"/>
</dbReference>
<evidence type="ECO:0000256" key="3">
    <source>
        <dbReference type="PROSITE-ProRule" id="PRU00492"/>
    </source>
</evidence>
<evidence type="ECO:0000256" key="2">
    <source>
        <dbReference type="ARBA" id="ARBA00022840"/>
    </source>
</evidence>
<dbReference type="Pfam" id="PF13597">
    <property type="entry name" value="NRDD"/>
    <property type="match status" value="1"/>
</dbReference>
<dbReference type="Pfam" id="PF03477">
    <property type="entry name" value="ATP-cone"/>
    <property type="match status" value="1"/>
</dbReference>
<dbReference type="Proteomes" id="UP000249890">
    <property type="component" value="Chromosome"/>
</dbReference>
<evidence type="ECO:0000259" key="4">
    <source>
        <dbReference type="PROSITE" id="PS51161"/>
    </source>
</evidence>
<accession>A0A2Z2KXG3</accession>
<name>A0A2Z2KXG3_9BACL</name>